<feature type="domain" description="Biotin-protein ligase N-terminal" evidence="2">
    <location>
        <begin position="95"/>
        <end position="231"/>
    </location>
</feature>
<feature type="chain" id="PRO_5041923112" description="Biotin-protein ligase N-terminal domain-containing protein" evidence="1">
    <location>
        <begin position="24"/>
        <end position="369"/>
    </location>
</feature>
<gene>
    <name evidence="3" type="ORF">FTOL_00798</name>
</gene>
<dbReference type="AlphaFoldDB" id="A0AAE8SCU4"/>
<feature type="signal peptide" evidence="1">
    <location>
        <begin position="1"/>
        <end position="23"/>
    </location>
</feature>
<name>A0AAE8SCU4_9HYPO</name>
<proteinExistence type="predicted"/>
<keyword evidence="4" id="KW-1185">Reference proteome</keyword>
<dbReference type="InterPro" id="IPR019197">
    <property type="entry name" value="Biotin-prot_ligase_N"/>
</dbReference>
<accession>A0AAE8SCU4</accession>
<dbReference type="Proteomes" id="UP001187734">
    <property type="component" value="Unassembled WGS sequence"/>
</dbReference>
<dbReference type="InterPro" id="IPR029062">
    <property type="entry name" value="Class_I_gatase-like"/>
</dbReference>
<protein>
    <recommendedName>
        <fullName evidence="2">Biotin-protein ligase N-terminal domain-containing protein</fullName>
    </recommendedName>
</protein>
<keyword evidence="1" id="KW-0732">Signal</keyword>
<dbReference type="CDD" id="cd03144">
    <property type="entry name" value="GATase1_ScBLP_like"/>
    <property type="match status" value="1"/>
</dbReference>
<evidence type="ECO:0000313" key="4">
    <source>
        <dbReference type="Proteomes" id="UP001187734"/>
    </source>
</evidence>
<evidence type="ECO:0000313" key="3">
    <source>
        <dbReference type="EMBL" id="SPJ71070.1"/>
    </source>
</evidence>
<comment type="caution">
    <text evidence="3">The sequence shown here is derived from an EMBL/GenBank/DDBJ whole genome shotgun (WGS) entry which is preliminary data.</text>
</comment>
<organism evidence="3 4">
    <name type="scientific">Fusarium torulosum</name>
    <dbReference type="NCBI Taxonomy" id="33205"/>
    <lineage>
        <taxon>Eukaryota</taxon>
        <taxon>Fungi</taxon>
        <taxon>Dikarya</taxon>
        <taxon>Ascomycota</taxon>
        <taxon>Pezizomycotina</taxon>
        <taxon>Sordariomycetes</taxon>
        <taxon>Hypocreomycetidae</taxon>
        <taxon>Hypocreales</taxon>
        <taxon>Nectriaceae</taxon>
        <taxon>Fusarium</taxon>
    </lineage>
</organism>
<reference evidence="3" key="1">
    <citation type="submission" date="2018-03" db="EMBL/GenBank/DDBJ databases">
        <authorList>
            <person name="Guldener U."/>
        </authorList>
    </citation>
    <scope>NUCLEOTIDE SEQUENCE</scope>
</reference>
<dbReference type="SUPFAM" id="SSF52317">
    <property type="entry name" value="Class I glutamine amidotransferase-like"/>
    <property type="match status" value="1"/>
</dbReference>
<dbReference type="EMBL" id="ONZP01000026">
    <property type="protein sequence ID" value="SPJ71070.1"/>
    <property type="molecule type" value="Genomic_DNA"/>
</dbReference>
<evidence type="ECO:0000256" key="1">
    <source>
        <dbReference type="SAM" id="SignalP"/>
    </source>
</evidence>
<dbReference type="Pfam" id="PF09825">
    <property type="entry name" value="BPL_N"/>
    <property type="match status" value="1"/>
</dbReference>
<evidence type="ECO:0000259" key="2">
    <source>
        <dbReference type="Pfam" id="PF09825"/>
    </source>
</evidence>
<sequence length="369" mass="40579">MRYIKSFTLHMAVLSSTVMTAFGAHARPKAVVYRGPASSPGCPESLGQLLESSPSNFKVVYAGPNEPVDVIEALKGATVYAHGGGPNWSKAYRSTKKYQKAIQSFVDNGGHYLGFCLGAYLAGPTNGYGLLPQGVKTDREVEQKGAQIDSEDDTVIEVDWKFADGHIDKKRWLYFQDGVVIQGLNDKSPGRVVGRYSANGDVAASITPYGKGWVGLVGPHPEADKTWCKYQLSHDDAEITNPEGIKFDIGHDFIEAIINGGYKASKNLERKGWLLVVRSLPKFLDAGVGKSGATHIMWATADAYKNRGNKFYYADECKPNGVPKYRVNGDAHADLYWELSQGKEQGPWMQTFVKGEGYKKFNMPYTPMN</sequence>